<dbReference type="InterPro" id="IPR036599">
    <property type="entry name" value="DNA_ligase_N_sf"/>
</dbReference>
<dbReference type="Gene3D" id="2.40.50.140">
    <property type="entry name" value="Nucleic acid-binding proteins"/>
    <property type="match status" value="1"/>
</dbReference>
<feature type="compositionally biased region" description="Acidic residues" evidence="17">
    <location>
        <begin position="909"/>
        <end position="918"/>
    </location>
</feature>
<dbReference type="NCBIfam" id="TIGR00574">
    <property type="entry name" value="dnl1"/>
    <property type="match status" value="1"/>
</dbReference>
<evidence type="ECO:0000313" key="21">
    <source>
        <dbReference type="Proteomes" id="UP000054248"/>
    </source>
</evidence>
<dbReference type="HOGENOM" id="CLU_004844_1_0_1"/>
<evidence type="ECO:0000256" key="12">
    <source>
        <dbReference type="ARBA" id="ARBA00023204"/>
    </source>
</evidence>
<keyword evidence="5" id="KW-0479">Metal-binding</keyword>
<keyword evidence="4 15" id="KW-0436">Ligase</keyword>
<dbReference type="Gene3D" id="3.30.470.30">
    <property type="entry name" value="DNA ligase/mRNA capping enzyme"/>
    <property type="match status" value="1"/>
</dbReference>
<dbReference type="GO" id="GO:0006303">
    <property type="term" value="P:double-strand break repair via nonhomologous end joining"/>
    <property type="evidence" value="ECO:0007669"/>
    <property type="project" value="TreeGrafter"/>
</dbReference>
<dbReference type="STRING" id="1051891.A0A0C3L8K5"/>
<keyword evidence="13" id="KW-0539">Nucleus</keyword>
<feature type="domain" description="ATP-dependent DNA ligase family profile" evidence="18">
    <location>
        <begin position="410"/>
        <end position="541"/>
    </location>
</feature>
<evidence type="ECO:0000256" key="1">
    <source>
        <dbReference type="ARBA" id="ARBA00001946"/>
    </source>
</evidence>
<feature type="compositionally biased region" description="Low complexity" evidence="17">
    <location>
        <begin position="833"/>
        <end position="848"/>
    </location>
</feature>
<dbReference type="InterPro" id="IPR000977">
    <property type="entry name" value="DNA_ligase_ATP-dep"/>
</dbReference>
<dbReference type="InterPro" id="IPR001357">
    <property type="entry name" value="BRCT_dom"/>
</dbReference>
<comment type="cofactor">
    <cofactor evidence="1">
        <name>Mg(2+)</name>
        <dbReference type="ChEBI" id="CHEBI:18420"/>
    </cofactor>
</comment>
<dbReference type="PANTHER" id="PTHR45997:SF1">
    <property type="entry name" value="DNA LIGASE 4"/>
    <property type="match status" value="1"/>
</dbReference>
<keyword evidence="10" id="KW-0460">Magnesium</keyword>
<dbReference type="GO" id="GO:0071897">
    <property type="term" value="P:DNA biosynthetic process"/>
    <property type="evidence" value="ECO:0007669"/>
    <property type="project" value="InterPro"/>
</dbReference>
<dbReference type="InterPro" id="IPR012340">
    <property type="entry name" value="NA-bd_OB-fold"/>
</dbReference>
<organism evidence="20 21">
    <name type="scientific">Tulasnella calospora MUT 4182</name>
    <dbReference type="NCBI Taxonomy" id="1051891"/>
    <lineage>
        <taxon>Eukaryota</taxon>
        <taxon>Fungi</taxon>
        <taxon>Dikarya</taxon>
        <taxon>Basidiomycota</taxon>
        <taxon>Agaricomycotina</taxon>
        <taxon>Agaricomycetes</taxon>
        <taxon>Cantharellales</taxon>
        <taxon>Tulasnellaceae</taxon>
        <taxon>Tulasnella</taxon>
    </lineage>
</organism>
<dbReference type="SUPFAM" id="SSF56091">
    <property type="entry name" value="DNA ligase/mRNA capping enzyme, catalytic domain"/>
    <property type="match status" value="1"/>
</dbReference>
<evidence type="ECO:0000256" key="8">
    <source>
        <dbReference type="ARBA" id="ARBA00022763"/>
    </source>
</evidence>
<dbReference type="GO" id="GO:0003910">
    <property type="term" value="F:DNA ligase (ATP) activity"/>
    <property type="evidence" value="ECO:0007669"/>
    <property type="project" value="UniProtKB-EC"/>
</dbReference>
<evidence type="ECO:0000256" key="4">
    <source>
        <dbReference type="ARBA" id="ARBA00022598"/>
    </source>
</evidence>
<keyword evidence="11 15" id="KW-0233">DNA recombination</keyword>
<dbReference type="InterPro" id="IPR012308">
    <property type="entry name" value="DNA_ligase_ATP-dep_N"/>
</dbReference>
<dbReference type="SMART" id="SM00292">
    <property type="entry name" value="BRCT"/>
    <property type="match status" value="2"/>
</dbReference>
<feature type="domain" description="BRCT" evidence="19">
    <location>
        <begin position="698"/>
        <end position="794"/>
    </location>
</feature>
<evidence type="ECO:0000256" key="7">
    <source>
        <dbReference type="ARBA" id="ARBA00022741"/>
    </source>
</evidence>
<gene>
    <name evidence="20" type="ORF">M407DRAFT_20824</name>
</gene>
<comment type="catalytic activity">
    <reaction evidence="14 15">
        <text>ATP + (deoxyribonucleotide)n-3'-hydroxyl + 5'-phospho-(deoxyribonucleotide)m = (deoxyribonucleotide)n+m + AMP + diphosphate.</text>
        <dbReference type="EC" id="6.5.1.1"/>
    </reaction>
</comment>
<comment type="similarity">
    <text evidence="3 16">Belongs to the ATP-dependent DNA ligase family.</text>
</comment>
<keyword evidence="9 15" id="KW-0067">ATP-binding</keyword>
<evidence type="ECO:0000256" key="15">
    <source>
        <dbReference type="RuleBase" id="RU000617"/>
    </source>
</evidence>
<feature type="compositionally biased region" description="Basic and acidic residues" evidence="17">
    <location>
        <begin position="876"/>
        <end position="904"/>
    </location>
</feature>
<dbReference type="PROSITE" id="PS00333">
    <property type="entry name" value="DNA_LIGASE_A2"/>
    <property type="match status" value="1"/>
</dbReference>
<keyword evidence="12 15" id="KW-0234">DNA repair</keyword>
<keyword evidence="8 15" id="KW-0227">DNA damage</keyword>
<keyword evidence="6" id="KW-0677">Repeat</keyword>
<dbReference type="PROSITE" id="PS00697">
    <property type="entry name" value="DNA_LIGASE_A1"/>
    <property type="match status" value="1"/>
</dbReference>
<dbReference type="GO" id="GO:0005524">
    <property type="term" value="F:ATP binding"/>
    <property type="evidence" value="ECO:0007669"/>
    <property type="project" value="UniProtKB-KW"/>
</dbReference>
<evidence type="ECO:0000256" key="5">
    <source>
        <dbReference type="ARBA" id="ARBA00022723"/>
    </source>
</evidence>
<dbReference type="InterPro" id="IPR016059">
    <property type="entry name" value="DNA_ligase_ATP-dep_CS"/>
</dbReference>
<dbReference type="InterPro" id="IPR012310">
    <property type="entry name" value="DNA_ligase_ATP-dep_cent"/>
</dbReference>
<dbReference type="GO" id="GO:0003677">
    <property type="term" value="F:DNA binding"/>
    <property type="evidence" value="ECO:0007669"/>
    <property type="project" value="InterPro"/>
</dbReference>
<dbReference type="GO" id="GO:0006310">
    <property type="term" value="P:DNA recombination"/>
    <property type="evidence" value="ECO:0007669"/>
    <property type="project" value="UniProtKB-KW"/>
</dbReference>
<feature type="compositionally biased region" description="Basic and acidic residues" evidence="17">
    <location>
        <begin position="919"/>
        <end position="942"/>
    </location>
</feature>
<evidence type="ECO:0000256" key="17">
    <source>
        <dbReference type="SAM" id="MobiDB-lite"/>
    </source>
</evidence>
<dbReference type="PROSITE" id="PS50172">
    <property type="entry name" value="BRCT"/>
    <property type="match status" value="2"/>
</dbReference>
<keyword evidence="7 15" id="KW-0547">Nucleotide-binding</keyword>
<dbReference type="Pfam" id="PF04675">
    <property type="entry name" value="DNA_ligase_A_N"/>
    <property type="match status" value="1"/>
</dbReference>
<dbReference type="EMBL" id="KN822975">
    <property type="protein sequence ID" value="KIO30158.1"/>
    <property type="molecule type" value="Genomic_DNA"/>
</dbReference>
<dbReference type="InterPro" id="IPR029710">
    <property type="entry name" value="LIG4"/>
</dbReference>
<evidence type="ECO:0000256" key="9">
    <source>
        <dbReference type="ARBA" id="ARBA00022840"/>
    </source>
</evidence>
<feature type="compositionally biased region" description="Acidic residues" evidence="17">
    <location>
        <begin position="807"/>
        <end position="823"/>
    </location>
</feature>
<dbReference type="Gene3D" id="3.40.50.10190">
    <property type="entry name" value="BRCT domain"/>
    <property type="match status" value="2"/>
</dbReference>
<dbReference type="Pfam" id="PF16589">
    <property type="entry name" value="BRCT_2"/>
    <property type="match status" value="2"/>
</dbReference>
<sequence>MFPTPSPSPAPPQRRFSTTNDFEPESQPDNASQPRDHDGYSAHRQATAEPYVALERPLGIGNLKPSPPFSRVVGLFEVLRDSKAATRKDRLDHWFNIWRENVGNDLYPAMRLILPHKDRERATYGLKESGIAKVYIAALGLDRHSRDATRLLKWKQPTKDNASAGNFPNILFEVVDARSTVTEGNLSVDDVNDILDEMTRTTKEADKGKLFTRITEKCTPDEQRWIVRIILKDLSIAVKESTVLSVFHPDAMDMFNTSSDLKRVCWLLPNQSKRADASDKQVQLFHAFQPMLCKRGKTLKEVVKTMGRQEFIMEEKLDGERMQLHKRGNQFFYCSRKGKDYTYLYGANIGEGALTPYIQEAFDQRVSDVILDGEMVVWDPNLEKYCNFGYLKTAALDTIKTGGQDAPRPCYKIFDILYMRSSSGKETMMTEMPLKNRQKTIKSLFYEIPGRFEFAISRPGKTVQDVEKLLHEIVESRGEGLVIKTPSSKYILGGRENCWMKVKPEYMDNMGESVDVLVISANYGKGGRGGKVSTFICGVVDDSTKSSGSDTRYMSFVRIGTGLTFAEYEWINAKPWKPLDRKRLPSWMRVSTASGTEDVGDVYLEPHESFIVSVKAAAITATDQYACQMTMRFPRCTRIRDDLKLEDVFTYTELVAMSLGKRKADEADQPTKKRRVTTRRQGAQLMDHARGQTVDGPQNSDLFDGLTFRILPDNLARPPNDKASLEKLVYEEGGDFTQAVTARTGDVIYIYGGTTMTPTINKIIKADEYDIFKPKWVFDCVEAGALLHPTEKYYFHATTSSRAREDFADDDELASGDEKEGEEPEFKSKPEQSSSVSASRKRASSPAETETESEGDDLDPEMAKWTRITKGQEPSDETKSRLRGIPDDTRDSDAEDSADGRKPTLGDATESEESDPELDGWKKVRSEAREKVAEGLSRRMSEMDVNPVNQESPADKDWVQLDDEQMGESSRDMEYDESKMFKHLCFYLDTPDNAQKAGMTVKASSAVQAPIASEMSKLRNLIVKEGGRVTDNIDEPKLTHIVVHERDKSRRVELIRRTSKPKRRHLVVPAFVEDSVQEQSLLNEDAYAP</sequence>
<dbReference type="Proteomes" id="UP000054248">
    <property type="component" value="Unassembled WGS sequence"/>
</dbReference>
<protein>
    <recommendedName>
        <fullName evidence="15">DNA ligase</fullName>
        <ecNumber evidence="15">6.5.1.1</ecNumber>
    </recommendedName>
</protein>
<dbReference type="SUPFAM" id="SSF52113">
    <property type="entry name" value="BRCT domain"/>
    <property type="match status" value="2"/>
</dbReference>
<feature type="compositionally biased region" description="Polar residues" evidence="17">
    <location>
        <begin position="15"/>
        <end position="33"/>
    </location>
</feature>
<evidence type="ECO:0000313" key="20">
    <source>
        <dbReference type="EMBL" id="KIO30158.1"/>
    </source>
</evidence>
<dbReference type="OrthoDB" id="151490at2759"/>
<evidence type="ECO:0000256" key="2">
    <source>
        <dbReference type="ARBA" id="ARBA00004123"/>
    </source>
</evidence>
<evidence type="ECO:0000256" key="13">
    <source>
        <dbReference type="ARBA" id="ARBA00023242"/>
    </source>
</evidence>
<evidence type="ECO:0000256" key="10">
    <source>
        <dbReference type="ARBA" id="ARBA00022842"/>
    </source>
</evidence>
<proteinExistence type="inferred from homology"/>
<name>A0A0C3L8K5_9AGAM</name>
<dbReference type="CDD" id="cd07968">
    <property type="entry name" value="OBF_DNA_ligase_IV"/>
    <property type="match status" value="1"/>
</dbReference>
<dbReference type="Pfam" id="PF01068">
    <property type="entry name" value="DNA_ligase_A_M"/>
    <property type="match status" value="1"/>
</dbReference>
<dbReference type="Gene3D" id="1.10.3260.10">
    <property type="entry name" value="DNA ligase, ATP-dependent, N-terminal domain"/>
    <property type="match status" value="1"/>
</dbReference>
<dbReference type="InterPro" id="IPR044125">
    <property type="entry name" value="Adenylation_DNA_ligase_IV"/>
</dbReference>
<dbReference type="GO" id="GO:0032807">
    <property type="term" value="C:DNA ligase IV complex"/>
    <property type="evidence" value="ECO:0007669"/>
    <property type="project" value="TreeGrafter"/>
</dbReference>
<dbReference type="AlphaFoldDB" id="A0A0C3L8K5"/>
<feature type="compositionally biased region" description="Acidic residues" evidence="17">
    <location>
        <begin position="849"/>
        <end position="860"/>
    </location>
</feature>
<accession>A0A0C3L8K5</accession>
<feature type="region of interest" description="Disordered" evidence="17">
    <location>
        <begin position="1"/>
        <end position="45"/>
    </location>
</feature>
<feature type="domain" description="BRCT" evidence="19">
    <location>
        <begin position="976"/>
        <end position="1089"/>
    </location>
</feature>
<evidence type="ECO:0000259" key="18">
    <source>
        <dbReference type="PROSITE" id="PS50160"/>
    </source>
</evidence>
<evidence type="ECO:0000256" key="6">
    <source>
        <dbReference type="ARBA" id="ARBA00022737"/>
    </source>
</evidence>
<evidence type="ECO:0000256" key="11">
    <source>
        <dbReference type="ARBA" id="ARBA00023172"/>
    </source>
</evidence>
<evidence type="ECO:0000256" key="3">
    <source>
        <dbReference type="ARBA" id="ARBA00007572"/>
    </source>
</evidence>
<reference evidence="20 21" key="1">
    <citation type="submission" date="2014-04" db="EMBL/GenBank/DDBJ databases">
        <authorList>
            <consortium name="DOE Joint Genome Institute"/>
            <person name="Kuo A."/>
            <person name="Girlanda M."/>
            <person name="Perotto S."/>
            <person name="Kohler A."/>
            <person name="Nagy L.G."/>
            <person name="Floudas D."/>
            <person name="Copeland A."/>
            <person name="Barry K.W."/>
            <person name="Cichocki N."/>
            <person name="Veneault-Fourrey C."/>
            <person name="LaButti K."/>
            <person name="Lindquist E.A."/>
            <person name="Lipzen A."/>
            <person name="Lundell T."/>
            <person name="Morin E."/>
            <person name="Murat C."/>
            <person name="Sun H."/>
            <person name="Tunlid A."/>
            <person name="Henrissat B."/>
            <person name="Grigoriev I.V."/>
            <person name="Hibbett D.S."/>
            <person name="Martin F."/>
            <person name="Nordberg H.P."/>
            <person name="Cantor M.N."/>
            <person name="Hua S.X."/>
        </authorList>
    </citation>
    <scope>NUCLEOTIDE SEQUENCE [LARGE SCALE GENOMIC DNA]</scope>
    <source>
        <strain evidence="20 21">MUT 4182</strain>
    </source>
</reference>
<dbReference type="SUPFAM" id="SSF50249">
    <property type="entry name" value="Nucleic acid-binding proteins"/>
    <property type="match status" value="1"/>
</dbReference>
<dbReference type="InterPro" id="IPR036420">
    <property type="entry name" value="BRCT_dom_sf"/>
</dbReference>
<dbReference type="EC" id="6.5.1.1" evidence="15"/>
<dbReference type="CDD" id="cd07903">
    <property type="entry name" value="Adenylation_DNA_ligase_IV"/>
    <property type="match status" value="1"/>
</dbReference>
<feature type="region of interest" description="Disordered" evidence="17">
    <location>
        <begin position="805"/>
        <end position="973"/>
    </location>
</feature>
<dbReference type="Pfam" id="PF04679">
    <property type="entry name" value="DNA_ligase_A_C"/>
    <property type="match status" value="1"/>
</dbReference>
<dbReference type="GO" id="GO:0046872">
    <property type="term" value="F:metal ion binding"/>
    <property type="evidence" value="ECO:0007669"/>
    <property type="project" value="UniProtKB-KW"/>
</dbReference>
<evidence type="ECO:0000256" key="14">
    <source>
        <dbReference type="ARBA" id="ARBA00034003"/>
    </source>
</evidence>
<feature type="compositionally biased region" description="Pro residues" evidence="17">
    <location>
        <begin position="1"/>
        <end position="12"/>
    </location>
</feature>
<dbReference type="GO" id="GO:0006297">
    <property type="term" value="P:nucleotide-excision repair, DNA gap filling"/>
    <property type="evidence" value="ECO:0007669"/>
    <property type="project" value="TreeGrafter"/>
</dbReference>
<comment type="subcellular location">
    <subcellularLocation>
        <location evidence="2">Nucleus</location>
    </subcellularLocation>
</comment>
<keyword evidence="21" id="KW-1185">Reference proteome</keyword>
<dbReference type="InterPro" id="IPR012309">
    <property type="entry name" value="DNA_ligase_ATP-dep_C"/>
</dbReference>
<evidence type="ECO:0000256" key="16">
    <source>
        <dbReference type="RuleBase" id="RU004196"/>
    </source>
</evidence>
<dbReference type="PROSITE" id="PS50160">
    <property type="entry name" value="DNA_LIGASE_A3"/>
    <property type="match status" value="1"/>
</dbReference>
<dbReference type="PANTHER" id="PTHR45997">
    <property type="entry name" value="DNA LIGASE 4"/>
    <property type="match status" value="1"/>
</dbReference>
<evidence type="ECO:0000259" key="19">
    <source>
        <dbReference type="PROSITE" id="PS50172"/>
    </source>
</evidence>
<reference evidence="21" key="2">
    <citation type="submission" date="2015-01" db="EMBL/GenBank/DDBJ databases">
        <title>Evolutionary Origins and Diversification of the Mycorrhizal Mutualists.</title>
        <authorList>
            <consortium name="DOE Joint Genome Institute"/>
            <consortium name="Mycorrhizal Genomics Consortium"/>
            <person name="Kohler A."/>
            <person name="Kuo A."/>
            <person name="Nagy L.G."/>
            <person name="Floudas D."/>
            <person name="Copeland A."/>
            <person name="Barry K.W."/>
            <person name="Cichocki N."/>
            <person name="Veneault-Fourrey C."/>
            <person name="LaButti K."/>
            <person name="Lindquist E.A."/>
            <person name="Lipzen A."/>
            <person name="Lundell T."/>
            <person name="Morin E."/>
            <person name="Murat C."/>
            <person name="Riley R."/>
            <person name="Ohm R."/>
            <person name="Sun H."/>
            <person name="Tunlid A."/>
            <person name="Henrissat B."/>
            <person name="Grigoriev I.V."/>
            <person name="Hibbett D.S."/>
            <person name="Martin F."/>
        </authorList>
    </citation>
    <scope>NUCLEOTIDE SEQUENCE [LARGE SCALE GENOMIC DNA]</scope>
    <source>
        <strain evidence="21">MUT 4182</strain>
    </source>
</reference>